<evidence type="ECO:0000256" key="1">
    <source>
        <dbReference type="SAM" id="MobiDB-lite"/>
    </source>
</evidence>
<dbReference type="Proteomes" id="UP000054937">
    <property type="component" value="Unassembled WGS sequence"/>
</dbReference>
<feature type="compositionally biased region" description="Low complexity" evidence="1">
    <location>
        <begin position="40"/>
        <end position="68"/>
    </location>
</feature>
<dbReference type="EMBL" id="LDAU01000129">
    <property type="protein sequence ID" value="KRX03645.1"/>
    <property type="molecule type" value="Genomic_DNA"/>
</dbReference>
<protein>
    <submittedName>
        <fullName evidence="2">Uncharacterized protein</fullName>
    </submittedName>
</protein>
<dbReference type="AlphaFoldDB" id="A0A0V0QN73"/>
<proteinExistence type="predicted"/>
<comment type="caution">
    <text evidence="2">The sequence shown here is derived from an EMBL/GenBank/DDBJ whole genome shotgun (WGS) entry which is preliminary data.</text>
</comment>
<keyword evidence="3" id="KW-1185">Reference proteome</keyword>
<reference evidence="2 3" key="1">
    <citation type="journal article" date="2015" name="Sci. Rep.">
        <title>Genome of the facultative scuticociliatosis pathogen Pseudocohnilembus persalinus provides insight into its virulence through horizontal gene transfer.</title>
        <authorList>
            <person name="Xiong J."/>
            <person name="Wang G."/>
            <person name="Cheng J."/>
            <person name="Tian M."/>
            <person name="Pan X."/>
            <person name="Warren A."/>
            <person name="Jiang C."/>
            <person name="Yuan D."/>
            <person name="Miao W."/>
        </authorList>
    </citation>
    <scope>NUCLEOTIDE SEQUENCE [LARGE SCALE GENOMIC DNA]</scope>
    <source>
        <strain evidence="2">36N120E</strain>
    </source>
</reference>
<sequence length="150" mass="17664">MQLLQQKLSEEQSCSSSQLNNLMKKSRALTESLKSTPRSEFQNENEVEQNKNPNNNIDENIQEQYNQNLGEQKQQHVENSNNSKINNSKNLNTSSTNQNSYPQSSTQQSSPTNQEKRILLERQIDYNQKMQYLQENYFDKARLIEEQRNF</sequence>
<gene>
    <name evidence="2" type="ORF">PPERSA_04197</name>
</gene>
<feature type="compositionally biased region" description="Low complexity" evidence="1">
    <location>
        <begin position="1"/>
        <end position="22"/>
    </location>
</feature>
<accession>A0A0V0QN73</accession>
<name>A0A0V0QN73_PSEPJ</name>
<feature type="compositionally biased region" description="Low complexity" evidence="1">
    <location>
        <begin position="79"/>
        <end position="113"/>
    </location>
</feature>
<evidence type="ECO:0000313" key="3">
    <source>
        <dbReference type="Proteomes" id="UP000054937"/>
    </source>
</evidence>
<organism evidence="2 3">
    <name type="scientific">Pseudocohnilembus persalinus</name>
    <name type="common">Ciliate</name>
    <dbReference type="NCBI Taxonomy" id="266149"/>
    <lineage>
        <taxon>Eukaryota</taxon>
        <taxon>Sar</taxon>
        <taxon>Alveolata</taxon>
        <taxon>Ciliophora</taxon>
        <taxon>Intramacronucleata</taxon>
        <taxon>Oligohymenophorea</taxon>
        <taxon>Scuticociliatia</taxon>
        <taxon>Philasterida</taxon>
        <taxon>Pseudocohnilembidae</taxon>
        <taxon>Pseudocohnilembus</taxon>
    </lineage>
</organism>
<dbReference type="InParanoid" id="A0A0V0QN73"/>
<evidence type="ECO:0000313" key="2">
    <source>
        <dbReference type="EMBL" id="KRX03645.1"/>
    </source>
</evidence>
<feature type="region of interest" description="Disordered" evidence="1">
    <location>
        <begin position="1"/>
        <end position="114"/>
    </location>
</feature>